<dbReference type="Proteomes" id="UP001438953">
    <property type="component" value="Unassembled WGS sequence"/>
</dbReference>
<evidence type="ECO:0000256" key="5">
    <source>
        <dbReference type="ARBA" id="ARBA00023136"/>
    </source>
</evidence>
<feature type="transmembrane region" description="Helical" evidence="6">
    <location>
        <begin position="59"/>
        <end position="80"/>
    </location>
</feature>
<keyword evidence="8" id="KW-1185">Reference proteome</keyword>
<sequence length="351" mass="38160">MSRLETLSRIAIILIGAIGVVFALVQVESIFAPMILALVAGIVLSPVSDTWERMGFSQVWGAMTSILFSLLIVAMVFLIFQPLVYQIVDQAPKVWQDMRSTIDSYKDAIQNLNSMSDRIQEAVSDTAAKAGEDKGGVQMPTLSDALMLAPSFFAQFLVFIGTLFFFLLTRNEIYAWAARHLSEPAERASTAKRLRAAERKVSRYFLTITVVNAGLGVATGVVLTALGMPGAMLWGLVAFLINYVLYIGPACLIVALLFAGVAAFDGFYAVLPALLYACLNGCEGQFITPAMIGKHMRLNPLLVFLALIFGIWLWGPVGGIVAIPLLLWGLVLTNSMPESQAERLMATKIAE</sequence>
<evidence type="ECO:0000313" key="8">
    <source>
        <dbReference type="Proteomes" id="UP001438953"/>
    </source>
</evidence>
<dbReference type="EMBL" id="JAYWLC010000006">
    <property type="protein sequence ID" value="MER5172129.1"/>
    <property type="molecule type" value="Genomic_DNA"/>
</dbReference>
<feature type="transmembrane region" description="Helical" evidence="6">
    <location>
        <begin position="204"/>
        <end position="226"/>
    </location>
</feature>
<feature type="transmembrane region" description="Helical" evidence="6">
    <location>
        <begin position="7"/>
        <end position="24"/>
    </location>
</feature>
<evidence type="ECO:0000256" key="4">
    <source>
        <dbReference type="ARBA" id="ARBA00022989"/>
    </source>
</evidence>
<feature type="transmembrane region" description="Helical" evidence="6">
    <location>
        <begin position="147"/>
        <end position="169"/>
    </location>
</feature>
<dbReference type="PANTHER" id="PTHR21716:SF16">
    <property type="entry name" value="BLL1467 PROTEIN"/>
    <property type="match status" value="1"/>
</dbReference>
<keyword evidence="5 6" id="KW-0472">Membrane</keyword>
<comment type="similarity">
    <text evidence="2">Belongs to the autoinducer-2 exporter (AI-2E) (TC 2.A.86) family.</text>
</comment>
<comment type="subcellular location">
    <subcellularLocation>
        <location evidence="1">Membrane</location>
        <topology evidence="1">Multi-pass membrane protein</topology>
    </subcellularLocation>
</comment>
<name>A0ABV1SGU9_9RHOB</name>
<feature type="transmembrane region" description="Helical" evidence="6">
    <location>
        <begin position="30"/>
        <end position="47"/>
    </location>
</feature>
<organism evidence="7 8">
    <name type="scientific">Thioclava kandeliae</name>
    <dbReference type="NCBI Taxonomy" id="3070818"/>
    <lineage>
        <taxon>Bacteria</taxon>
        <taxon>Pseudomonadati</taxon>
        <taxon>Pseudomonadota</taxon>
        <taxon>Alphaproteobacteria</taxon>
        <taxon>Rhodobacterales</taxon>
        <taxon>Paracoccaceae</taxon>
        <taxon>Thioclava</taxon>
    </lineage>
</organism>
<dbReference type="PANTHER" id="PTHR21716">
    <property type="entry name" value="TRANSMEMBRANE PROTEIN"/>
    <property type="match status" value="1"/>
</dbReference>
<protein>
    <submittedName>
        <fullName evidence="7">AI-2E family transporter</fullName>
    </submittedName>
</protein>
<proteinExistence type="inferred from homology"/>
<accession>A0ABV1SGU9</accession>
<feature type="transmembrane region" description="Helical" evidence="6">
    <location>
        <begin position="301"/>
        <end position="327"/>
    </location>
</feature>
<evidence type="ECO:0000256" key="1">
    <source>
        <dbReference type="ARBA" id="ARBA00004141"/>
    </source>
</evidence>
<keyword evidence="4 6" id="KW-1133">Transmembrane helix</keyword>
<evidence type="ECO:0000256" key="2">
    <source>
        <dbReference type="ARBA" id="ARBA00009773"/>
    </source>
</evidence>
<keyword evidence="3 6" id="KW-0812">Transmembrane</keyword>
<feature type="transmembrane region" description="Helical" evidence="6">
    <location>
        <begin position="232"/>
        <end position="258"/>
    </location>
</feature>
<gene>
    <name evidence="7" type="ORF">VSX56_10105</name>
</gene>
<evidence type="ECO:0000313" key="7">
    <source>
        <dbReference type="EMBL" id="MER5172129.1"/>
    </source>
</evidence>
<dbReference type="InterPro" id="IPR002549">
    <property type="entry name" value="AI-2E-like"/>
</dbReference>
<comment type="caution">
    <text evidence="7">The sequence shown here is derived from an EMBL/GenBank/DDBJ whole genome shotgun (WGS) entry which is preliminary data.</text>
</comment>
<reference evidence="7 8" key="1">
    <citation type="submission" date="2024-01" db="EMBL/GenBank/DDBJ databases">
        <authorList>
            <person name="Deng Y."/>
            <person name="Su J."/>
        </authorList>
    </citation>
    <scope>NUCLEOTIDE SEQUENCE [LARGE SCALE GENOMIC DNA]</scope>
    <source>
        <strain evidence="7 8">CPCC 100088</strain>
    </source>
</reference>
<dbReference type="RefSeq" id="WP_339113860.1">
    <property type="nucleotide sequence ID" value="NZ_JAYWLC010000006.1"/>
</dbReference>
<evidence type="ECO:0000256" key="3">
    <source>
        <dbReference type="ARBA" id="ARBA00022692"/>
    </source>
</evidence>
<evidence type="ECO:0000256" key="6">
    <source>
        <dbReference type="SAM" id="Phobius"/>
    </source>
</evidence>
<dbReference type="Pfam" id="PF01594">
    <property type="entry name" value="AI-2E_transport"/>
    <property type="match status" value="1"/>
</dbReference>
<reference evidence="7 8" key="2">
    <citation type="submission" date="2024-06" db="EMBL/GenBank/DDBJ databases">
        <title>Thioclava kandeliae sp. nov. from a rhizosphere soil sample of Kandelia candel in a mangrove.</title>
        <authorList>
            <person name="Mu T."/>
        </authorList>
    </citation>
    <scope>NUCLEOTIDE SEQUENCE [LARGE SCALE GENOMIC DNA]</scope>
    <source>
        <strain evidence="7 8">CPCC 100088</strain>
    </source>
</reference>